<feature type="domain" description="RNA polymerase sigma factor 70 region 4 type 2" evidence="7">
    <location>
        <begin position="96"/>
        <end position="147"/>
    </location>
</feature>
<evidence type="ECO:0000256" key="2">
    <source>
        <dbReference type="ARBA" id="ARBA00023015"/>
    </source>
</evidence>
<dbReference type="GO" id="GO:0003677">
    <property type="term" value="F:DNA binding"/>
    <property type="evidence" value="ECO:0007669"/>
    <property type="project" value="InterPro"/>
</dbReference>
<dbReference type="InterPro" id="IPR013249">
    <property type="entry name" value="RNA_pol_sigma70_r4_t2"/>
</dbReference>
<dbReference type="NCBIfam" id="NF007215">
    <property type="entry name" value="PRK09637.1"/>
    <property type="match status" value="1"/>
</dbReference>
<organism evidence="8 9">
    <name type="scientific">Aliivibrio logei</name>
    <name type="common">Vibrio logei</name>
    <dbReference type="NCBI Taxonomy" id="688"/>
    <lineage>
        <taxon>Bacteria</taxon>
        <taxon>Pseudomonadati</taxon>
        <taxon>Pseudomonadota</taxon>
        <taxon>Gammaproteobacteria</taxon>
        <taxon>Vibrionales</taxon>
        <taxon>Vibrionaceae</taxon>
        <taxon>Aliivibrio</taxon>
    </lineage>
</organism>
<evidence type="ECO:0000259" key="6">
    <source>
        <dbReference type="Pfam" id="PF04542"/>
    </source>
</evidence>
<comment type="caution">
    <text evidence="8">The sequence shown here is derived from an EMBL/GenBank/DDBJ whole genome shotgun (WGS) entry which is preliminary data.</text>
</comment>
<dbReference type="InterPro" id="IPR007627">
    <property type="entry name" value="RNA_pol_sigma70_r2"/>
</dbReference>
<dbReference type="InterPro" id="IPR039425">
    <property type="entry name" value="RNA_pol_sigma-70-like"/>
</dbReference>
<evidence type="ECO:0000259" key="7">
    <source>
        <dbReference type="Pfam" id="PF08281"/>
    </source>
</evidence>
<dbReference type="GO" id="GO:0016987">
    <property type="term" value="F:sigma factor activity"/>
    <property type="evidence" value="ECO:0007669"/>
    <property type="project" value="UniProtKB-KW"/>
</dbReference>
<dbReference type="Pfam" id="PF04542">
    <property type="entry name" value="Sigma70_r2"/>
    <property type="match status" value="1"/>
</dbReference>
<dbReference type="InterPro" id="IPR013325">
    <property type="entry name" value="RNA_pol_sigma_r2"/>
</dbReference>
<protein>
    <recommendedName>
        <fullName evidence="5">RNA polymerase sigma factor SigZ</fullName>
    </recommendedName>
</protein>
<dbReference type="InterPro" id="IPR036388">
    <property type="entry name" value="WH-like_DNA-bd_sf"/>
</dbReference>
<dbReference type="AlphaFoldDB" id="A0A1B9NXK9"/>
<dbReference type="InterPro" id="IPR014304">
    <property type="entry name" value="RNA_pol_sigma-Z"/>
</dbReference>
<sequence length="182" mass="20816">MLSEWQNHKAQLRNYVYKRVDDASAVDDILQDVYIKASSNLHQLKSQDSLKGWLYKIAYNTIMDFHRNKQPFDELPDDLVSEDEDTIEEARKEMAECIRPLIDELPEKYSTPLRLAELEGVPQQEIADQLGLSLSGAKSRIQRGRVKFRENLMTCCDFEINDGGTVTGYSPKKGKSCSPQSK</sequence>
<name>A0A1B9NXK9_ALILO</name>
<evidence type="ECO:0000256" key="4">
    <source>
        <dbReference type="ARBA" id="ARBA00023163"/>
    </source>
</evidence>
<keyword evidence="4" id="KW-0804">Transcription</keyword>
<dbReference type="SUPFAM" id="SSF88659">
    <property type="entry name" value="Sigma3 and sigma4 domains of RNA polymerase sigma factors"/>
    <property type="match status" value="1"/>
</dbReference>
<dbReference type="InterPro" id="IPR013324">
    <property type="entry name" value="RNA_pol_sigma_r3/r4-like"/>
</dbReference>
<dbReference type="SUPFAM" id="SSF88946">
    <property type="entry name" value="Sigma2 domain of RNA polymerase sigma factors"/>
    <property type="match status" value="1"/>
</dbReference>
<dbReference type="STRING" id="688.A6E04_14820"/>
<proteinExistence type="inferred from homology"/>
<accession>A0A1B9NXK9</accession>
<dbReference type="OrthoDB" id="9803470at2"/>
<keyword evidence="2" id="KW-0805">Transcription regulation</keyword>
<dbReference type="InterPro" id="IPR014284">
    <property type="entry name" value="RNA_pol_sigma-70_dom"/>
</dbReference>
<evidence type="ECO:0000256" key="5">
    <source>
        <dbReference type="NCBIfam" id="TIGR02959"/>
    </source>
</evidence>
<dbReference type="EMBL" id="MAJU01000012">
    <property type="protein sequence ID" value="OCH20464.1"/>
    <property type="molecule type" value="Genomic_DNA"/>
</dbReference>
<feature type="domain" description="RNA polymerase sigma-70 region 2" evidence="6">
    <location>
        <begin position="6"/>
        <end position="70"/>
    </location>
</feature>
<evidence type="ECO:0000313" key="9">
    <source>
        <dbReference type="Proteomes" id="UP000093523"/>
    </source>
</evidence>
<evidence type="ECO:0000313" key="8">
    <source>
        <dbReference type="EMBL" id="OCH20464.1"/>
    </source>
</evidence>
<comment type="similarity">
    <text evidence="1">Belongs to the sigma-70 factor family. ECF subfamily.</text>
</comment>
<reference evidence="8 9" key="1">
    <citation type="submission" date="2016-06" db="EMBL/GenBank/DDBJ databases">
        <authorList>
            <person name="Kjaerup R.B."/>
            <person name="Dalgaard T.S."/>
            <person name="Juul-Madsen H.R."/>
        </authorList>
    </citation>
    <scope>NUCLEOTIDE SEQUENCE [LARGE SCALE GENOMIC DNA]</scope>
    <source>
        <strain evidence="8 9">1S159</strain>
    </source>
</reference>
<dbReference type="NCBIfam" id="TIGR02959">
    <property type="entry name" value="SigZ"/>
    <property type="match status" value="1"/>
</dbReference>
<dbReference type="Proteomes" id="UP000093523">
    <property type="component" value="Unassembled WGS sequence"/>
</dbReference>
<keyword evidence="3" id="KW-0731">Sigma factor</keyword>
<gene>
    <name evidence="8" type="ORF">A6E04_14820</name>
</gene>
<dbReference type="Gene3D" id="1.10.1740.10">
    <property type="match status" value="1"/>
</dbReference>
<dbReference type="PANTHER" id="PTHR43133">
    <property type="entry name" value="RNA POLYMERASE ECF-TYPE SIGMA FACTO"/>
    <property type="match status" value="1"/>
</dbReference>
<dbReference type="CDD" id="cd06171">
    <property type="entry name" value="Sigma70_r4"/>
    <property type="match status" value="1"/>
</dbReference>
<dbReference type="RefSeq" id="WP_065611558.1">
    <property type="nucleotide sequence ID" value="NZ_CAWMPN010000012.1"/>
</dbReference>
<dbReference type="GO" id="GO:0006352">
    <property type="term" value="P:DNA-templated transcription initiation"/>
    <property type="evidence" value="ECO:0007669"/>
    <property type="project" value="InterPro"/>
</dbReference>
<dbReference type="PANTHER" id="PTHR43133:SF62">
    <property type="entry name" value="RNA POLYMERASE SIGMA FACTOR SIGZ"/>
    <property type="match status" value="1"/>
</dbReference>
<evidence type="ECO:0000256" key="1">
    <source>
        <dbReference type="ARBA" id="ARBA00010641"/>
    </source>
</evidence>
<evidence type="ECO:0000256" key="3">
    <source>
        <dbReference type="ARBA" id="ARBA00023082"/>
    </source>
</evidence>
<dbReference type="Gene3D" id="1.10.10.10">
    <property type="entry name" value="Winged helix-like DNA-binding domain superfamily/Winged helix DNA-binding domain"/>
    <property type="match status" value="1"/>
</dbReference>
<dbReference type="NCBIfam" id="TIGR02937">
    <property type="entry name" value="sigma70-ECF"/>
    <property type="match status" value="1"/>
</dbReference>
<dbReference type="Pfam" id="PF08281">
    <property type="entry name" value="Sigma70_r4_2"/>
    <property type="match status" value="1"/>
</dbReference>